<feature type="domain" description="MmeI-like N-terminal" evidence="5">
    <location>
        <begin position="5"/>
        <end position="156"/>
    </location>
</feature>
<feature type="domain" description="MmeI-like C-terminal" evidence="8">
    <location>
        <begin position="800"/>
        <end position="874"/>
    </location>
</feature>
<evidence type="ECO:0000313" key="10">
    <source>
        <dbReference type="EMBL" id="UOK72340.1"/>
    </source>
</evidence>
<gene>
    <name evidence="10" type="ORF">K9D25_06430</name>
</gene>
<dbReference type="InterPro" id="IPR050953">
    <property type="entry name" value="N4_N6_ade-DNA_methylase"/>
</dbReference>
<accession>A0A9E7A350</accession>
<dbReference type="RefSeq" id="WP_244450039.1">
    <property type="nucleotide sequence ID" value="NZ_CP083239.1"/>
</dbReference>
<dbReference type="Pfam" id="PF20464">
    <property type="entry name" value="MmeI_N"/>
    <property type="match status" value="1"/>
</dbReference>
<dbReference type="EMBL" id="CP083239">
    <property type="protein sequence ID" value="UOK72340.1"/>
    <property type="molecule type" value="Genomic_DNA"/>
</dbReference>
<evidence type="ECO:0000256" key="1">
    <source>
        <dbReference type="ARBA" id="ARBA00011900"/>
    </source>
</evidence>
<evidence type="ECO:0000259" key="5">
    <source>
        <dbReference type="Pfam" id="PF20464"/>
    </source>
</evidence>
<sequence>MLTPTEIYDNVEALAARRPEGGAFGLELMEAVGAPRATITRLREEAATGAFTWTRMLRFEVVPKGETGVALDRMRAETEGRPKAKRSRILVAYDGEAIAARDTKIGDEQRIGIDALAYEADIFFPLGGHERHVPDPERLADVRATKHLSRLFDAVRDANPGWNTLADRHALNVFMARLLFCLFSDDVGIFEKDAFETALQQSTRTDGADLKAFLEGAFAHMDHDPRQGAGPARGWSKLPYVNGSLFSERSPVPELDGRCRRHLLDCARLDWRDINPDIFGSMLQGVVDTTLRGELGMHYTSPTNIMKVLRPILLDDLRSELDRAGTSKDKLRAFLKRLRNIRMFDPACGSGNFLIIAYKALREMEIETFKRLGEMPLDVVSLNNFYGLEIDDFACQTARLGLWIAQHQMDELFWKELGIRRPFLPLSEAGCITRANAATANWLEACPSKAGSETVVVGNPPFKGSKHQSKAQREDMKAVFSRRVPNSGELDYVAIWFLKGADYAKAANAPFAFVSTNSIVQGASVSTLWPHLLDGLEIRFAHRSFKWSNLATKNAGVICVIVGLGAPTQASKSLYDGETVRQVPLIGPYLAPNVATIVSKRSKPIATDFAPMIFGNMPNNGEALLLDRNERDHLIGNYPEASRFIRRLYGSQELMKGIERWCLWVKPSDIATARAIAPLEERFKKVRDKRLESSDAAAQKMAETPWSFREQNEAESHTIMIPGAASEDRIWLPVDLKLAPDITSNLAFAIIDGKIWHASIISSRMHRLWLETVGGRLKEDPRYSNTLVWNTFPLPPLTDHRKAELEEHWWEIDRARKEAGFGRTLGDLYAPKTMPPDLRRAHEELDETVEKIFGARRYRSDADRIEHMLQLYEAAIQERGGR</sequence>
<protein>
    <recommendedName>
        <fullName evidence="1">site-specific DNA-methyltransferase (adenine-specific)</fullName>
        <ecNumber evidence="1">2.1.1.72</ecNumber>
    </recommendedName>
</protein>
<dbReference type="EC" id="2.1.1.72" evidence="1"/>
<evidence type="ECO:0000259" key="9">
    <source>
        <dbReference type="Pfam" id="PF20473"/>
    </source>
</evidence>
<name>A0A9E7A350_9HYPH</name>
<organism evidence="10 11">
    <name type="scientific">Ancylobacter polymorphus</name>
    <dbReference type="NCBI Taxonomy" id="223390"/>
    <lineage>
        <taxon>Bacteria</taxon>
        <taxon>Pseudomonadati</taxon>
        <taxon>Pseudomonadota</taxon>
        <taxon>Alphaproteobacteria</taxon>
        <taxon>Hyphomicrobiales</taxon>
        <taxon>Xanthobacteraceae</taxon>
        <taxon>Ancylobacter</taxon>
    </lineage>
</organism>
<dbReference type="InterPro" id="IPR046819">
    <property type="entry name" value="MmeI_hel"/>
</dbReference>
<dbReference type="InterPro" id="IPR046816">
    <property type="entry name" value="MmeI_Mtase"/>
</dbReference>
<dbReference type="InterPro" id="IPR046818">
    <property type="entry name" value="MmeI_C"/>
</dbReference>
<evidence type="ECO:0000259" key="8">
    <source>
        <dbReference type="Pfam" id="PF20467"/>
    </source>
</evidence>
<dbReference type="InterPro" id="IPR046820">
    <property type="entry name" value="MmeI_TRD"/>
</dbReference>
<dbReference type="Proteomes" id="UP000831684">
    <property type="component" value="Chromosome"/>
</dbReference>
<dbReference type="GO" id="GO:0032259">
    <property type="term" value="P:methylation"/>
    <property type="evidence" value="ECO:0007669"/>
    <property type="project" value="UniProtKB-KW"/>
</dbReference>
<keyword evidence="3" id="KW-0808">Transferase</keyword>
<feature type="domain" description="MmeI-like DNA-methyltransferase" evidence="9">
    <location>
        <begin position="322"/>
        <end position="575"/>
    </location>
</feature>
<evidence type="ECO:0000256" key="2">
    <source>
        <dbReference type="ARBA" id="ARBA00022603"/>
    </source>
</evidence>
<evidence type="ECO:0000259" key="7">
    <source>
        <dbReference type="Pfam" id="PF20466"/>
    </source>
</evidence>
<dbReference type="PANTHER" id="PTHR33841:SF1">
    <property type="entry name" value="DNA METHYLTRANSFERASE A"/>
    <property type="match status" value="1"/>
</dbReference>
<evidence type="ECO:0000256" key="3">
    <source>
        <dbReference type="ARBA" id="ARBA00022679"/>
    </source>
</evidence>
<dbReference type="REBASE" id="605158">
    <property type="entry name" value="ApoZM13ORF6430P"/>
</dbReference>
<dbReference type="AlphaFoldDB" id="A0A9E7A350"/>
<keyword evidence="2 10" id="KW-0489">Methyltransferase</keyword>
<dbReference type="InterPro" id="IPR029063">
    <property type="entry name" value="SAM-dependent_MTases_sf"/>
</dbReference>
<dbReference type="PANTHER" id="PTHR33841">
    <property type="entry name" value="DNA METHYLTRANSFERASE YEEA-RELATED"/>
    <property type="match status" value="1"/>
</dbReference>
<dbReference type="Pfam" id="PF20473">
    <property type="entry name" value="MmeI_Mtase"/>
    <property type="match status" value="1"/>
</dbReference>
<reference evidence="10" key="1">
    <citation type="submission" date="2021-09" db="EMBL/GenBank/DDBJ databases">
        <title>Network and meta-omics reveal the key degrader and cooperation patterns in an efficient 1,4-dioxane-degrading microbial community.</title>
        <authorList>
            <person name="Dai C."/>
        </authorList>
    </citation>
    <scope>NUCLEOTIDE SEQUENCE</scope>
    <source>
        <strain evidence="10">ZM13</strain>
    </source>
</reference>
<evidence type="ECO:0000259" key="6">
    <source>
        <dbReference type="Pfam" id="PF20465"/>
    </source>
</evidence>
<dbReference type="Pfam" id="PF20467">
    <property type="entry name" value="MmeI_C"/>
    <property type="match status" value="1"/>
</dbReference>
<dbReference type="SUPFAM" id="SSF53335">
    <property type="entry name" value="S-adenosyl-L-methionine-dependent methyltransferases"/>
    <property type="match status" value="1"/>
</dbReference>
<dbReference type="Pfam" id="PF20466">
    <property type="entry name" value="MmeI_TRD"/>
    <property type="match status" value="1"/>
</dbReference>
<evidence type="ECO:0000313" key="11">
    <source>
        <dbReference type="Proteomes" id="UP000831684"/>
    </source>
</evidence>
<dbReference type="InterPro" id="IPR046817">
    <property type="entry name" value="MmeI_N"/>
</dbReference>
<comment type="catalytic activity">
    <reaction evidence="4">
        <text>a 2'-deoxyadenosine in DNA + S-adenosyl-L-methionine = an N(6)-methyl-2'-deoxyadenosine in DNA + S-adenosyl-L-homocysteine + H(+)</text>
        <dbReference type="Rhea" id="RHEA:15197"/>
        <dbReference type="Rhea" id="RHEA-COMP:12418"/>
        <dbReference type="Rhea" id="RHEA-COMP:12419"/>
        <dbReference type="ChEBI" id="CHEBI:15378"/>
        <dbReference type="ChEBI" id="CHEBI:57856"/>
        <dbReference type="ChEBI" id="CHEBI:59789"/>
        <dbReference type="ChEBI" id="CHEBI:90615"/>
        <dbReference type="ChEBI" id="CHEBI:90616"/>
        <dbReference type="EC" id="2.1.1.72"/>
    </reaction>
</comment>
<dbReference type="GO" id="GO:0009007">
    <property type="term" value="F:site-specific DNA-methyltransferase (adenine-specific) activity"/>
    <property type="evidence" value="ECO:0007669"/>
    <property type="project" value="UniProtKB-EC"/>
</dbReference>
<dbReference type="Pfam" id="PF20465">
    <property type="entry name" value="MmeI_hel"/>
    <property type="match status" value="1"/>
</dbReference>
<feature type="domain" description="MmeI-like target recognition" evidence="7">
    <location>
        <begin position="595"/>
        <end position="797"/>
    </location>
</feature>
<dbReference type="KEGG" id="apol:K9D25_06430"/>
<feature type="domain" description="MmeI-like helicase spacer" evidence="6">
    <location>
        <begin position="169"/>
        <end position="246"/>
    </location>
</feature>
<dbReference type="Gene3D" id="3.40.50.150">
    <property type="entry name" value="Vaccinia Virus protein VP39"/>
    <property type="match status" value="1"/>
</dbReference>
<evidence type="ECO:0000256" key="4">
    <source>
        <dbReference type="ARBA" id="ARBA00047942"/>
    </source>
</evidence>
<proteinExistence type="predicted"/>